<dbReference type="InterPro" id="IPR032259">
    <property type="entry name" value="HIBYL-CoA-H"/>
</dbReference>
<dbReference type="GO" id="GO:0005829">
    <property type="term" value="C:cytosol"/>
    <property type="evidence" value="ECO:0007669"/>
    <property type="project" value="TreeGrafter"/>
</dbReference>
<keyword evidence="6" id="KW-1185">Reference proteome</keyword>
<dbReference type="GO" id="GO:0006574">
    <property type="term" value="P:L-valine catabolic process"/>
    <property type="evidence" value="ECO:0007669"/>
    <property type="project" value="TreeGrafter"/>
</dbReference>
<dbReference type="GO" id="GO:0016853">
    <property type="term" value="F:isomerase activity"/>
    <property type="evidence" value="ECO:0007669"/>
    <property type="project" value="UniProtKB-KW"/>
</dbReference>
<sequence length="352" mass="38359">MQGNETERPVLTGVEGRAGIIRLNRPRALNALTPEMVRIAQGALTEYARDPAVSHIVLEGAGDRAFCAGGDIRYLVEKGKEQSGEAEAFWRDEYRLIHTLANYSKPVIALMDGIIMGGGAGLAMHVSHRIVTDNTRFAMPEVGIGFLPDVGATYRLARAQGETGRYLALTGETVGAADVIHAGLADHHIRAERLGEFRNALLAADASQLESVIEQYAEKPEPGLFETYEAQIEAVFRHDTVNDIVEALTHRSLEFSKRTLATILSRSPRSLLVTSELLRLGRTAPTLEDCLTREYHAACRCLSAPDYYEGVRAAVIDKDRNPKWSPATLAEAGAFDPEDIAPVPGVPDPVYS</sequence>
<dbReference type="SUPFAM" id="SSF52096">
    <property type="entry name" value="ClpP/crotonase"/>
    <property type="match status" value="1"/>
</dbReference>
<name>A0A5B0E432_9HYPH</name>
<dbReference type="Pfam" id="PF16113">
    <property type="entry name" value="ECH_2"/>
    <property type="match status" value="1"/>
</dbReference>
<dbReference type="EMBL" id="VTWH01000001">
    <property type="protein sequence ID" value="KAA0972530.1"/>
    <property type="molecule type" value="Genomic_DNA"/>
</dbReference>
<evidence type="ECO:0000256" key="1">
    <source>
        <dbReference type="ARBA" id="ARBA00001709"/>
    </source>
</evidence>
<dbReference type="CDD" id="cd06558">
    <property type="entry name" value="crotonase-like"/>
    <property type="match status" value="1"/>
</dbReference>
<dbReference type="InterPro" id="IPR029045">
    <property type="entry name" value="ClpP/crotonase-like_dom_sf"/>
</dbReference>
<dbReference type="Gene3D" id="3.90.226.10">
    <property type="entry name" value="2-enoyl-CoA Hydratase, Chain A, domain 1"/>
    <property type="match status" value="1"/>
</dbReference>
<dbReference type="EC" id="3.1.2.4" evidence="2"/>
<dbReference type="AlphaFoldDB" id="A0A5B0E432"/>
<organism evidence="5 6">
    <name type="scientific">Aureimonas fodinaquatilis</name>
    <dbReference type="NCBI Taxonomy" id="2565783"/>
    <lineage>
        <taxon>Bacteria</taxon>
        <taxon>Pseudomonadati</taxon>
        <taxon>Pseudomonadota</taxon>
        <taxon>Alphaproteobacteria</taxon>
        <taxon>Hyphomicrobiales</taxon>
        <taxon>Aurantimonadaceae</taxon>
        <taxon>Aureimonas</taxon>
    </lineage>
</organism>
<dbReference type="NCBIfam" id="NF004127">
    <property type="entry name" value="PRK05617.1"/>
    <property type="match status" value="1"/>
</dbReference>
<keyword evidence="5" id="KW-0413">Isomerase</keyword>
<dbReference type="Proteomes" id="UP000324738">
    <property type="component" value="Unassembled WGS sequence"/>
</dbReference>
<reference evidence="5 6" key="1">
    <citation type="submission" date="2019-08" db="EMBL/GenBank/DDBJ databases">
        <title>Aureimonas fodiniaquatilis sp. nov., isolated from a coal mine wastewater.</title>
        <authorList>
            <person name="Kim W."/>
        </authorList>
    </citation>
    <scope>NUCLEOTIDE SEQUENCE [LARGE SCALE GENOMIC DNA]</scope>
    <source>
        <strain evidence="5 6">CAU 1482</strain>
    </source>
</reference>
<gene>
    <name evidence="5" type="ORF">FPY71_05450</name>
</gene>
<protein>
    <recommendedName>
        <fullName evidence="2">3-hydroxyisobutyryl-CoA hydrolase</fullName>
        <ecNumber evidence="2">3.1.2.4</ecNumber>
    </recommendedName>
</protein>
<dbReference type="GO" id="GO:0003860">
    <property type="term" value="F:3-hydroxyisobutyryl-CoA hydrolase activity"/>
    <property type="evidence" value="ECO:0007669"/>
    <property type="project" value="UniProtKB-EC"/>
</dbReference>
<evidence type="ECO:0000313" key="5">
    <source>
        <dbReference type="EMBL" id="KAA0972530.1"/>
    </source>
</evidence>
<dbReference type="RefSeq" id="WP_188052215.1">
    <property type="nucleotide sequence ID" value="NZ_VTWH01000001.1"/>
</dbReference>
<accession>A0A5B0E432</accession>
<evidence type="ECO:0000256" key="2">
    <source>
        <dbReference type="ARBA" id="ARBA00011915"/>
    </source>
</evidence>
<comment type="caution">
    <text evidence="5">The sequence shown here is derived from an EMBL/GenBank/DDBJ whole genome shotgun (WGS) entry which is preliminary data.</text>
</comment>
<proteinExistence type="predicted"/>
<dbReference type="PANTHER" id="PTHR43176:SF3">
    <property type="entry name" value="3-HYDROXYISOBUTYRYL-COA HYDROLASE, MITOCHONDRIAL"/>
    <property type="match status" value="1"/>
</dbReference>
<evidence type="ECO:0000256" key="3">
    <source>
        <dbReference type="ARBA" id="ARBA00022801"/>
    </source>
</evidence>
<comment type="catalytic activity">
    <reaction evidence="1">
        <text>3-hydroxy-2-methylpropanoyl-CoA + H2O = 3-hydroxy-2-methylpropanoate + CoA + H(+)</text>
        <dbReference type="Rhea" id="RHEA:20888"/>
        <dbReference type="ChEBI" id="CHEBI:11805"/>
        <dbReference type="ChEBI" id="CHEBI:15377"/>
        <dbReference type="ChEBI" id="CHEBI:15378"/>
        <dbReference type="ChEBI" id="CHEBI:57287"/>
        <dbReference type="ChEBI" id="CHEBI:57340"/>
        <dbReference type="EC" id="3.1.2.4"/>
    </reaction>
</comment>
<evidence type="ECO:0000259" key="4">
    <source>
        <dbReference type="Pfam" id="PF16113"/>
    </source>
</evidence>
<feature type="domain" description="Enoyl-CoA hydratase/isomerase" evidence="4">
    <location>
        <begin position="19"/>
        <end position="332"/>
    </location>
</feature>
<dbReference type="PANTHER" id="PTHR43176">
    <property type="entry name" value="3-HYDROXYISOBUTYRYL-COA HYDROLASE-RELATED"/>
    <property type="match status" value="1"/>
</dbReference>
<dbReference type="InterPro" id="IPR045004">
    <property type="entry name" value="ECH_dom"/>
</dbReference>
<keyword evidence="3" id="KW-0378">Hydrolase</keyword>
<evidence type="ECO:0000313" key="6">
    <source>
        <dbReference type="Proteomes" id="UP000324738"/>
    </source>
</evidence>